<dbReference type="AlphaFoldDB" id="A0AA38JDZ5"/>
<feature type="chain" id="PRO_5041253552" evidence="1">
    <location>
        <begin position="30"/>
        <end position="162"/>
    </location>
</feature>
<evidence type="ECO:0000313" key="3">
    <source>
        <dbReference type="Proteomes" id="UP001176059"/>
    </source>
</evidence>
<proteinExistence type="predicted"/>
<evidence type="ECO:0000313" key="2">
    <source>
        <dbReference type="EMBL" id="KAJ3714951.1"/>
    </source>
</evidence>
<keyword evidence="3" id="KW-1185">Reference proteome</keyword>
<keyword evidence="1" id="KW-0732">Signal</keyword>
<evidence type="ECO:0000256" key="1">
    <source>
        <dbReference type="SAM" id="SignalP"/>
    </source>
</evidence>
<protein>
    <submittedName>
        <fullName evidence="2">Uncharacterized protein</fullName>
    </submittedName>
</protein>
<dbReference type="Proteomes" id="UP001176059">
    <property type="component" value="Unassembled WGS sequence"/>
</dbReference>
<accession>A0AA38JDZ5</accession>
<reference evidence="2" key="1">
    <citation type="submission" date="2022-08" db="EMBL/GenBank/DDBJ databases">
        <authorList>
            <consortium name="DOE Joint Genome Institute"/>
            <person name="Min B."/>
            <person name="Sierra-Patev S."/>
            <person name="Naranjo-Ortiz M."/>
            <person name="Looney B."/>
            <person name="Konkel Z."/>
            <person name="Slot J.C."/>
            <person name="Sakamoto Y."/>
            <person name="Steenwyk J.L."/>
            <person name="Rokas A."/>
            <person name="Carro J."/>
            <person name="Camarero S."/>
            <person name="Ferreira P."/>
            <person name="Molpeceres G."/>
            <person name="Ruiz-duenas F.J."/>
            <person name="Serrano A."/>
            <person name="Henrissat B."/>
            <person name="Drula E."/>
            <person name="Hughes K.W."/>
            <person name="Mata J.L."/>
            <person name="Ishikawa N.K."/>
            <person name="Vargas-Isla R."/>
            <person name="Ushijima S."/>
            <person name="Smith C.A."/>
            <person name="Ahrendt S."/>
            <person name="Andreopoulos W."/>
            <person name="He G."/>
            <person name="LaButti K."/>
            <person name="Lipzen A."/>
            <person name="Ng V."/>
            <person name="Riley R."/>
            <person name="Sandor L."/>
            <person name="Barry K."/>
            <person name="Martinez A.T."/>
            <person name="Xiao Y."/>
            <person name="Gibbons J.G."/>
            <person name="Terashima K."/>
            <person name="Hibbett D.S."/>
            <person name="Grigoriev I.V."/>
        </authorList>
    </citation>
    <scope>NUCLEOTIDE SEQUENCE</scope>
    <source>
        <strain evidence="2">ET3784</strain>
    </source>
</reference>
<gene>
    <name evidence="2" type="ORF">DFJ43DRAFT_1103046</name>
</gene>
<reference evidence="2" key="2">
    <citation type="journal article" date="2023" name="Proc. Natl. Acad. Sci. U.S.A.">
        <title>A global phylogenomic analysis of the shiitake genus Lentinula.</title>
        <authorList>
            <person name="Sierra-Patev S."/>
            <person name="Min B."/>
            <person name="Naranjo-Ortiz M."/>
            <person name="Looney B."/>
            <person name="Konkel Z."/>
            <person name="Slot J.C."/>
            <person name="Sakamoto Y."/>
            <person name="Steenwyk J.L."/>
            <person name="Rokas A."/>
            <person name="Carro J."/>
            <person name="Camarero S."/>
            <person name="Ferreira P."/>
            <person name="Molpeceres G."/>
            <person name="Ruiz-Duenas F.J."/>
            <person name="Serrano A."/>
            <person name="Henrissat B."/>
            <person name="Drula E."/>
            <person name="Hughes K.W."/>
            <person name="Mata J.L."/>
            <person name="Ishikawa N.K."/>
            <person name="Vargas-Isla R."/>
            <person name="Ushijima S."/>
            <person name="Smith C.A."/>
            <person name="Donoghue J."/>
            <person name="Ahrendt S."/>
            <person name="Andreopoulos W."/>
            <person name="He G."/>
            <person name="LaButti K."/>
            <person name="Lipzen A."/>
            <person name="Ng V."/>
            <person name="Riley R."/>
            <person name="Sandor L."/>
            <person name="Barry K."/>
            <person name="Martinez A.T."/>
            <person name="Xiao Y."/>
            <person name="Gibbons J.G."/>
            <person name="Terashima K."/>
            <person name="Grigoriev I.V."/>
            <person name="Hibbett D."/>
        </authorList>
    </citation>
    <scope>NUCLEOTIDE SEQUENCE</scope>
    <source>
        <strain evidence="2">ET3784</strain>
    </source>
</reference>
<dbReference type="EMBL" id="JANVFO010000087">
    <property type="protein sequence ID" value="KAJ3714951.1"/>
    <property type="molecule type" value="Genomic_DNA"/>
</dbReference>
<comment type="caution">
    <text evidence="2">The sequence shown here is derived from an EMBL/GenBank/DDBJ whole genome shotgun (WGS) entry which is preliminary data.</text>
</comment>
<sequence length="162" mass="17200">MRNILRSISIPYFALALALALASTPIVLGNPVIWLPKDGATVTAGSEVTVMVQDTAYATPIKETSLSIGMSPCSDTSCPSPDSYMLYLLYTGAFDPQRPSSPVNYDPGSYAFQNFSITVPAEASGNYTLGALHAFWSESAVPAYYPSTDMASITVNVVPTSN</sequence>
<name>A0AA38JDZ5_9AGAR</name>
<feature type="signal peptide" evidence="1">
    <location>
        <begin position="1"/>
        <end position="29"/>
    </location>
</feature>
<organism evidence="2 3">
    <name type="scientific">Lentinula guzmanii</name>
    <dbReference type="NCBI Taxonomy" id="2804957"/>
    <lineage>
        <taxon>Eukaryota</taxon>
        <taxon>Fungi</taxon>
        <taxon>Dikarya</taxon>
        <taxon>Basidiomycota</taxon>
        <taxon>Agaricomycotina</taxon>
        <taxon>Agaricomycetes</taxon>
        <taxon>Agaricomycetidae</taxon>
        <taxon>Agaricales</taxon>
        <taxon>Marasmiineae</taxon>
        <taxon>Omphalotaceae</taxon>
        <taxon>Lentinula</taxon>
    </lineage>
</organism>